<accession>A0A1Y1Y1A1</accession>
<gene>
    <name evidence="12" type="ORF">K493DRAFT_227257</name>
</gene>
<keyword evidence="4 10" id="KW-0645">Protease</keyword>
<keyword evidence="10" id="KW-0539">Nucleus</keyword>
<evidence type="ECO:0000256" key="2">
    <source>
        <dbReference type="ARBA" id="ARBA00022448"/>
    </source>
</evidence>
<dbReference type="STRING" id="1314790.A0A1Y1Y1A1"/>
<reference evidence="12 13" key="1">
    <citation type="submission" date="2016-07" db="EMBL/GenBank/DDBJ databases">
        <title>Pervasive Adenine N6-methylation of Active Genes in Fungi.</title>
        <authorList>
            <consortium name="DOE Joint Genome Institute"/>
            <person name="Mondo S.J."/>
            <person name="Dannebaum R.O."/>
            <person name="Kuo R.C."/>
            <person name="Labutti K."/>
            <person name="Haridas S."/>
            <person name="Kuo A."/>
            <person name="Salamov A."/>
            <person name="Ahrendt S.R."/>
            <person name="Lipzen A."/>
            <person name="Sullivan W."/>
            <person name="Andreopoulos W.B."/>
            <person name="Clum A."/>
            <person name="Lindquist E."/>
            <person name="Daum C."/>
            <person name="Ramamoorthy G.K."/>
            <person name="Gryganskyi A."/>
            <person name="Culley D."/>
            <person name="Magnuson J.K."/>
            <person name="James T.Y."/>
            <person name="O'Malley M.A."/>
            <person name="Stajich J.E."/>
            <person name="Spatafora J.W."/>
            <person name="Visel A."/>
            <person name="Grigoriev I.V."/>
        </authorList>
    </citation>
    <scope>NUCLEOTIDE SEQUENCE [LARGE SCALE GENOMIC DNA]</scope>
    <source>
        <strain evidence="12 13">CBS 931.73</strain>
    </source>
</reference>
<keyword evidence="3 10" id="KW-0963">Cytoplasm</keyword>
<dbReference type="EMBL" id="MCFE01000307">
    <property type="protein sequence ID" value="ORX91783.1"/>
    <property type="molecule type" value="Genomic_DNA"/>
</dbReference>
<evidence type="ECO:0000313" key="13">
    <source>
        <dbReference type="Proteomes" id="UP000193498"/>
    </source>
</evidence>
<sequence length="138" mass="15632">MLGSTYVYTRNNLAGTNERYPPEFVRDLESRLWFTYRTGFPPIHPTNYKSDAGWGCMLRSAQMLLGQALVVSRLGREWRRDSSTSHARKIYAEIVDLFMDEPGSSAPFSLHRLCTQGKRLGKGIGEWFGPATASQVLK</sequence>
<dbReference type="GO" id="GO:0019786">
    <property type="term" value="F:protein-phosphatidylethanolamide deconjugating activity"/>
    <property type="evidence" value="ECO:0007669"/>
    <property type="project" value="InterPro"/>
</dbReference>
<name>A0A1Y1Y1A1_9FUNG</name>
<evidence type="ECO:0000256" key="4">
    <source>
        <dbReference type="ARBA" id="ARBA00022670"/>
    </source>
</evidence>
<dbReference type="GO" id="GO:0015031">
    <property type="term" value="P:protein transport"/>
    <property type="evidence" value="ECO:0007669"/>
    <property type="project" value="UniProtKB-KW"/>
</dbReference>
<evidence type="ECO:0000256" key="9">
    <source>
        <dbReference type="ARBA" id="ARBA00029362"/>
    </source>
</evidence>
<keyword evidence="6" id="KW-0788">Thiol protease</keyword>
<dbReference type="GO" id="GO:0035973">
    <property type="term" value="P:aggrephagy"/>
    <property type="evidence" value="ECO:0007669"/>
    <property type="project" value="TreeGrafter"/>
</dbReference>
<evidence type="ECO:0000256" key="8">
    <source>
        <dbReference type="ARBA" id="ARBA00023006"/>
    </source>
</evidence>
<proteinExistence type="inferred from homology"/>
<dbReference type="OrthoDB" id="2960936at2759"/>
<keyword evidence="8" id="KW-0072">Autophagy</keyword>
<dbReference type="EC" id="3.4.22.-" evidence="10"/>
<keyword evidence="2" id="KW-0813">Transport</keyword>
<dbReference type="SUPFAM" id="SSF54001">
    <property type="entry name" value="Cysteine proteinases"/>
    <property type="match status" value="1"/>
</dbReference>
<comment type="similarity">
    <text evidence="1 10">Belongs to the peptidase C54 family.</text>
</comment>
<dbReference type="InterPro" id="IPR046792">
    <property type="entry name" value="Peptidase_C54_cat"/>
</dbReference>
<dbReference type="GO" id="GO:0016485">
    <property type="term" value="P:protein processing"/>
    <property type="evidence" value="ECO:0007669"/>
    <property type="project" value="TreeGrafter"/>
</dbReference>
<evidence type="ECO:0000259" key="11">
    <source>
        <dbReference type="Pfam" id="PF03416"/>
    </source>
</evidence>
<dbReference type="AlphaFoldDB" id="A0A1Y1Y1A1"/>
<evidence type="ECO:0000256" key="7">
    <source>
        <dbReference type="ARBA" id="ARBA00022927"/>
    </source>
</evidence>
<dbReference type="PANTHER" id="PTHR22624">
    <property type="entry name" value="CYSTEINE PROTEASE ATG4"/>
    <property type="match status" value="1"/>
</dbReference>
<comment type="catalytic activity">
    <reaction evidence="9">
        <text>[protein]-C-terminal L-amino acid-glycyl-phosphatidylethanolamide + H2O = [protein]-C-terminal L-amino acid-glycine + a 1,2-diacyl-sn-glycero-3-phosphoethanolamine</text>
        <dbReference type="Rhea" id="RHEA:67548"/>
        <dbReference type="Rhea" id="RHEA-COMP:17323"/>
        <dbReference type="Rhea" id="RHEA-COMP:17324"/>
        <dbReference type="ChEBI" id="CHEBI:15377"/>
        <dbReference type="ChEBI" id="CHEBI:64612"/>
        <dbReference type="ChEBI" id="CHEBI:172940"/>
        <dbReference type="ChEBI" id="CHEBI:172941"/>
    </reaction>
    <physiologicalReaction direction="left-to-right" evidence="9">
        <dbReference type="Rhea" id="RHEA:67549"/>
    </physiologicalReaction>
</comment>
<protein>
    <recommendedName>
        <fullName evidence="10">Cysteine protease</fullName>
        <ecNumber evidence="10">3.4.22.-</ecNumber>
    </recommendedName>
</protein>
<dbReference type="PANTHER" id="PTHR22624:SF49">
    <property type="entry name" value="CYSTEINE PROTEASE"/>
    <property type="match status" value="1"/>
</dbReference>
<dbReference type="Proteomes" id="UP000193498">
    <property type="component" value="Unassembled WGS sequence"/>
</dbReference>
<dbReference type="GO" id="GO:0000423">
    <property type="term" value="P:mitophagy"/>
    <property type="evidence" value="ECO:0007669"/>
    <property type="project" value="TreeGrafter"/>
</dbReference>
<evidence type="ECO:0000256" key="1">
    <source>
        <dbReference type="ARBA" id="ARBA00010958"/>
    </source>
</evidence>
<dbReference type="GO" id="GO:0000045">
    <property type="term" value="P:autophagosome assembly"/>
    <property type="evidence" value="ECO:0007669"/>
    <property type="project" value="TreeGrafter"/>
</dbReference>
<evidence type="ECO:0000256" key="10">
    <source>
        <dbReference type="RuleBase" id="RU363115"/>
    </source>
</evidence>
<comment type="caution">
    <text evidence="12">The sequence shown here is derived from an EMBL/GenBank/DDBJ whole genome shotgun (WGS) entry which is preliminary data.</text>
</comment>
<keyword evidence="7" id="KW-0653">Protein transport</keyword>
<organism evidence="12 13">
    <name type="scientific">Basidiobolus meristosporus CBS 931.73</name>
    <dbReference type="NCBI Taxonomy" id="1314790"/>
    <lineage>
        <taxon>Eukaryota</taxon>
        <taxon>Fungi</taxon>
        <taxon>Fungi incertae sedis</taxon>
        <taxon>Zoopagomycota</taxon>
        <taxon>Entomophthoromycotina</taxon>
        <taxon>Basidiobolomycetes</taxon>
        <taxon>Basidiobolales</taxon>
        <taxon>Basidiobolaceae</taxon>
        <taxon>Basidiobolus</taxon>
    </lineage>
</organism>
<dbReference type="GO" id="GO:0005634">
    <property type="term" value="C:nucleus"/>
    <property type="evidence" value="ECO:0007669"/>
    <property type="project" value="UniProtKB-SubCell"/>
</dbReference>
<evidence type="ECO:0000313" key="12">
    <source>
        <dbReference type="EMBL" id="ORX91783.1"/>
    </source>
</evidence>
<dbReference type="GO" id="GO:0005737">
    <property type="term" value="C:cytoplasm"/>
    <property type="evidence" value="ECO:0007669"/>
    <property type="project" value="UniProtKB-SubCell"/>
</dbReference>
<dbReference type="InterPro" id="IPR038765">
    <property type="entry name" value="Papain-like_cys_pep_sf"/>
</dbReference>
<feature type="domain" description="Peptidase C54 catalytic" evidence="11">
    <location>
        <begin position="22"/>
        <end position="138"/>
    </location>
</feature>
<evidence type="ECO:0000256" key="3">
    <source>
        <dbReference type="ARBA" id="ARBA00022490"/>
    </source>
</evidence>
<comment type="subcellular location">
    <subcellularLocation>
        <location evidence="10">Nucleus</location>
    </subcellularLocation>
    <subcellularLocation>
        <location evidence="10">Cytoplasm</location>
    </subcellularLocation>
</comment>
<dbReference type="GO" id="GO:0034727">
    <property type="term" value="P:piecemeal microautophagy of the nucleus"/>
    <property type="evidence" value="ECO:0007669"/>
    <property type="project" value="TreeGrafter"/>
</dbReference>
<comment type="function">
    <text evidence="10">Required for selective autophagic degradation of the nucleus (nucleophagy) as well as for mitophagy which contributes to regulate mitochondrial quantity and quality by eliminating the mitochondria to a basal level to fulfill cellular energy requirements and preventing excess ROS production.</text>
</comment>
<dbReference type="InParanoid" id="A0A1Y1Y1A1"/>
<dbReference type="Pfam" id="PF03416">
    <property type="entry name" value="Peptidase_C54"/>
    <property type="match status" value="1"/>
</dbReference>
<dbReference type="InterPro" id="IPR005078">
    <property type="entry name" value="Peptidase_C54"/>
</dbReference>
<keyword evidence="13" id="KW-1185">Reference proteome</keyword>
<dbReference type="GO" id="GO:0004197">
    <property type="term" value="F:cysteine-type endopeptidase activity"/>
    <property type="evidence" value="ECO:0007669"/>
    <property type="project" value="TreeGrafter"/>
</dbReference>
<keyword evidence="5 10" id="KW-0378">Hydrolase</keyword>
<evidence type="ECO:0000256" key="5">
    <source>
        <dbReference type="ARBA" id="ARBA00022801"/>
    </source>
</evidence>
<evidence type="ECO:0000256" key="6">
    <source>
        <dbReference type="ARBA" id="ARBA00022807"/>
    </source>
</evidence>